<proteinExistence type="predicted"/>
<accession>A0A0F8YX25</accession>
<dbReference type="EMBL" id="LAZR01063887">
    <property type="protein sequence ID" value="KKK58619.1"/>
    <property type="molecule type" value="Genomic_DNA"/>
</dbReference>
<protein>
    <submittedName>
        <fullName evidence="2">Uncharacterized protein</fullName>
    </submittedName>
</protein>
<keyword evidence="1" id="KW-0175">Coiled coil</keyword>
<comment type="caution">
    <text evidence="2">The sequence shown here is derived from an EMBL/GenBank/DDBJ whole genome shotgun (WGS) entry which is preliminary data.</text>
</comment>
<dbReference type="AlphaFoldDB" id="A0A0F8YX25"/>
<evidence type="ECO:0000313" key="2">
    <source>
        <dbReference type="EMBL" id="KKK58619.1"/>
    </source>
</evidence>
<sequence>MSKGSRNRTANFRGFVNNWPWKGEEMDFRPLKPANLTPKQLKQARELGVSLQQDAEKRTAQQTEIIALREEVNRLKFRLEDLETTVKELQKAIKRRLGYTI</sequence>
<gene>
    <name evidence="2" type="ORF">LCGC14_3042620</name>
</gene>
<reference evidence="2" key="1">
    <citation type="journal article" date="2015" name="Nature">
        <title>Complex archaea that bridge the gap between prokaryotes and eukaryotes.</title>
        <authorList>
            <person name="Spang A."/>
            <person name="Saw J.H."/>
            <person name="Jorgensen S.L."/>
            <person name="Zaremba-Niedzwiedzka K."/>
            <person name="Martijn J."/>
            <person name="Lind A.E."/>
            <person name="van Eijk R."/>
            <person name="Schleper C."/>
            <person name="Guy L."/>
            <person name="Ettema T.J."/>
        </authorList>
    </citation>
    <scope>NUCLEOTIDE SEQUENCE</scope>
</reference>
<name>A0A0F8YX25_9ZZZZ</name>
<evidence type="ECO:0000256" key="1">
    <source>
        <dbReference type="SAM" id="Coils"/>
    </source>
</evidence>
<feature type="coiled-coil region" evidence="1">
    <location>
        <begin position="65"/>
        <end position="92"/>
    </location>
</feature>
<organism evidence="2">
    <name type="scientific">marine sediment metagenome</name>
    <dbReference type="NCBI Taxonomy" id="412755"/>
    <lineage>
        <taxon>unclassified sequences</taxon>
        <taxon>metagenomes</taxon>
        <taxon>ecological metagenomes</taxon>
    </lineage>
</organism>